<dbReference type="Pfam" id="PF24864">
    <property type="entry name" value="DUF7730"/>
    <property type="match status" value="1"/>
</dbReference>
<dbReference type="AlphaFoldDB" id="A0A6A6RJM7"/>
<organism evidence="2 3">
    <name type="scientific">Massarina eburnea CBS 473.64</name>
    <dbReference type="NCBI Taxonomy" id="1395130"/>
    <lineage>
        <taxon>Eukaryota</taxon>
        <taxon>Fungi</taxon>
        <taxon>Dikarya</taxon>
        <taxon>Ascomycota</taxon>
        <taxon>Pezizomycotina</taxon>
        <taxon>Dothideomycetes</taxon>
        <taxon>Pleosporomycetidae</taxon>
        <taxon>Pleosporales</taxon>
        <taxon>Massarineae</taxon>
        <taxon>Massarinaceae</taxon>
        <taxon>Massarina</taxon>
    </lineage>
</organism>
<evidence type="ECO:0000313" key="2">
    <source>
        <dbReference type="EMBL" id="KAF2635243.1"/>
    </source>
</evidence>
<keyword evidence="3" id="KW-1185">Reference proteome</keyword>
<dbReference type="PANTHER" id="PTHR38790:SF4">
    <property type="entry name" value="2EXR DOMAIN-CONTAINING PROTEIN"/>
    <property type="match status" value="1"/>
</dbReference>
<dbReference type="EMBL" id="MU006809">
    <property type="protein sequence ID" value="KAF2635243.1"/>
    <property type="molecule type" value="Genomic_DNA"/>
</dbReference>
<proteinExistence type="predicted"/>
<reference evidence="2" key="1">
    <citation type="journal article" date="2020" name="Stud. Mycol.">
        <title>101 Dothideomycetes genomes: a test case for predicting lifestyles and emergence of pathogens.</title>
        <authorList>
            <person name="Haridas S."/>
            <person name="Albert R."/>
            <person name="Binder M."/>
            <person name="Bloem J."/>
            <person name="Labutti K."/>
            <person name="Salamov A."/>
            <person name="Andreopoulos B."/>
            <person name="Baker S."/>
            <person name="Barry K."/>
            <person name="Bills G."/>
            <person name="Bluhm B."/>
            <person name="Cannon C."/>
            <person name="Castanera R."/>
            <person name="Culley D."/>
            <person name="Daum C."/>
            <person name="Ezra D."/>
            <person name="Gonzalez J."/>
            <person name="Henrissat B."/>
            <person name="Kuo A."/>
            <person name="Liang C."/>
            <person name="Lipzen A."/>
            <person name="Lutzoni F."/>
            <person name="Magnuson J."/>
            <person name="Mondo S."/>
            <person name="Nolan M."/>
            <person name="Ohm R."/>
            <person name="Pangilinan J."/>
            <person name="Park H.-J."/>
            <person name="Ramirez L."/>
            <person name="Alfaro M."/>
            <person name="Sun H."/>
            <person name="Tritt A."/>
            <person name="Yoshinaga Y."/>
            <person name="Zwiers L.-H."/>
            <person name="Turgeon B."/>
            <person name="Goodwin S."/>
            <person name="Spatafora J."/>
            <person name="Crous P."/>
            <person name="Grigoriev I."/>
        </authorList>
    </citation>
    <scope>NUCLEOTIDE SEQUENCE</scope>
    <source>
        <strain evidence="2">CBS 473.64</strain>
    </source>
</reference>
<evidence type="ECO:0000259" key="1">
    <source>
        <dbReference type="Pfam" id="PF24864"/>
    </source>
</evidence>
<dbReference type="InterPro" id="IPR056632">
    <property type="entry name" value="DUF7730"/>
</dbReference>
<dbReference type="Proteomes" id="UP000799753">
    <property type="component" value="Unassembled WGS sequence"/>
</dbReference>
<name>A0A6A6RJM7_9PLEO</name>
<dbReference type="PANTHER" id="PTHR38790">
    <property type="entry name" value="2EXR DOMAIN-CONTAINING PROTEIN-RELATED"/>
    <property type="match status" value="1"/>
</dbReference>
<protein>
    <recommendedName>
        <fullName evidence="1">DUF7730 domain-containing protein</fullName>
    </recommendedName>
</protein>
<feature type="domain" description="DUF7730" evidence="1">
    <location>
        <begin position="18"/>
        <end position="136"/>
    </location>
</feature>
<dbReference type="OrthoDB" id="5413827at2759"/>
<evidence type="ECO:0000313" key="3">
    <source>
        <dbReference type="Proteomes" id="UP000799753"/>
    </source>
</evidence>
<sequence>MASSNSIENLDITKRNATESPLLRLPAELRNRIYEYAIGGGIIVVDDIIAFPRDGWLEYTVTYRDASDVGNFSRFDGSDKPLRVSRIFALDRTCRQTWSESHKLLFSHNKFHFMVNETMKDFVRHRLTTAQRHAIKGASTSFYILACNMRFALRMGDGLTHPSMLPNLKRLYLPLADSPPIPYVNPKQKVYKEWTRLVIEDEINTELEIAVLC</sequence>
<gene>
    <name evidence="2" type="ORF">P280DRAFT_473967</name>
</gene>
<accession>A0A6A6RJM7</accession>